<sequence>MHLVAAYVNFAIGLSMRSLRLIAARVLASVYSTFEYRRPHATNFLAISPACVFAILLFRPNKIARALRGGIQRVLSWKLRRVTNGHSTRALADSCISVTLPKRTSVIGGHAWKKRLFFPPVCSYQSAHTTTTKPKIASIHFRRFRVRIRRPEIVIYLAPDFPFPFFLFALVSSYCISL</sequence>
<feature type="transmembrane region" description="Helical" evidence="1">
    <location>
        <begin position="40"/>
        <end position="58"/>
    </location>
</feature>
<gene>
    <name evidence="2" type="ORF">VTK73DRAFT_7050</name>
</gene>
<feature type="transmembrane region" description="Helical" evidence="1">
    <location>
        <begin position="153"/>
        <end position="174"/>
    </location>
</feature>
<evidence type="ECO:0000313" key="2">
    <source>
        <dbReference type="EMBL" id="KAL1861576.1"/>
    </source>
</evidence>
<protein>
    <submittedName>
        <fullName evidence="2">Uncharacterized protein</fullName>
    </submittedName>
</protein>
<evidence type="ECO:0000256" key="1">
    <source>
        <dbReference type="SAM" id="Phobius"/>
    </source>
</evidence>
<keyword evidence="1" id="KW-1133">Transmembrane helix</keyword>
<name>A0ABR3WGV8_9PEZI</name>
<organism evidence="2 3">
    <name type="scientific">Phialemonium thermophilum</name>
    <dbReference type="NCBI Taxonomy" id="223376"/>
    <lineage>
        <taxon>Eukaryota</taxon>
        <taxon>Fungi</taxon>
        <taxon>Dikarya</taxon>
        <taxon>Ascomycota</taxon>
        <taxon>Pezizomycotina</taxon>
        <taxon>Sordariomycetes</taxon>
        <taxon>Sordariomycetidae</taxon>
        <taxon>Cephalothecales</taxon>
        <taxon>Cephalothecaceae</taxon>
        <taxon>Phialemonium</taxon>
    </lineage>
</organism>
<comment type="caution">
    <text evidence="2">The sequence shown here is derived from an EMBL/GenBank/DDBJ whole genome shotgun (WGS) entry which is preliminary data.</text>
</comment>
<proteinExistence type="predicted"/>
<keyword evidence="1" id="KW-0472">Membrane</keyword>
<dbReference type="Proteomes" id="UP001586593">
    <property type="component" value="Unassembled WGS sequence"/>
</dbReference>
<dbReference type="EMBL" id="JAZHXJ010000421">
    <property type="protein sequence ID" value="KAL1861576.1"/>
    <property type="molecule type" value="Genomic_DNA"/>
</dbReference>
<keyword evidence="1" id="KW-0812">Transmembrane</keyword>
<evidence type="ECO:0000313" key="3">
    <source>
        <dbReference type="Proteomes" id="UP001586593"/>
    </source>
</evidence>
<accession>A0ABR3WGV8</accession>
<reference evidence="2 3" key="1">
    <citation type="journal article" date="2024" name="Commun. Biol.">
        <title>Comparative genomic analysis of thermophilic fungi reveals convergent evolutionary adaptations and gene losses.</title>
        <authorList>
            <person name="Steindorff A.S."/>
            <person name="Aguilar-Pontes M.V."/>
            <person name="Robinson A.J."/>
            <person name="Andreopoulos B."/>
            <person name="LaButti K."/>
            <person name="Kuo A."/>
            <person name="Mondo S."/>
            <person name="Riley R."/>
            <person name="Otillar R."/>
            <person name="Haridas S."/>
            <person name="Lipzen A."/>
            <person name="Grimwood J."/>
            <person name="Schmutz J."/>
            <person name="Clum A."/>
            <person name="Reid I.D."/>
            <person name="Moisan M.C."/>
            <person name="Butler G."/>
            <person name="Nguyen T.T.M."/>
            <person name="Dewar K."/>
            <person name="Conant G."/>
            <person name="Drula E."/>
            <person name="Henrissat B."/>
            <person name="Hansel C."/>
            <person name="Singer S."/>
            <person name="Hutchinson M.I."/>
            <person name="de Vries R.P."/>
            <person name="Natvig D.O."/>
            <person name="Powell A.J."/>
            <person name="Tsang A."/>
            <person name="Grigoriev I.V."/>
        </authorList>
    </citation>
    <scope>NUCLEOTIDE SEQUENCE [LARGE SCALE GENOMIC DNA]</scope>
    <source>
        <strain evidence="2 3">ATCC 24622</strain>
    </source>
</reference>
<keyword evidence="3" id="KW-1185">Reference proteome</keyword>